<feature type="non-terminal residue" evidence="2">
    <location>
        <position position="1"/>
    </location>
</feature>
<evidence type="ECO:0000313" key="4">
    <source>
        <dbReference type="Proteomes" id="UP001266305"/>
    </source>
</evidence>
<dbReference type="EMBL" id="JASSZA010000014">
    <property type="protein sequence ID" value="KAK2093580.1"/>
    <property type="molecule type" value="Genomic_DNA"/>
</dbReference>
<comment type="caution">
    <text evidence="2">The sequence shown here is derived from an EMBL/GenBank/DDBJ whole genome shotgun (WGS) entry which is preliminary data.</text>
</comment>
<feature type="non-terminal residue" evidence="2">
    <location>
        <position position="53"/>
    </location>
</feature>
<reference evidence="2 4" key="1">
    <citation type="submission" date="2023-05" db="EMBL/GenBank/DDBJ databases">
        <title>B98-5 Cell Line De Novo Hybrid Assembly: An Optical Mapping Approach.</title>
        <authorList>
            <person name="Kananen K."/>
            <person name="Auerbach J.A."/>
            <person name="Kautto E."/>
            <person name="Blachly J.S."/>
        </authorList>
    </citation>
    <scope>NUCLEOTIDE SEQUENCE [LARGE SCALE GENOMIC DNA]</scope>
    <source>
        <strain evidence="2">B95-8</strain>
        <tissue evidence="2">Cell line</tissue>
    </source>
</reference>
<accession>A0ABQ9U9X7</accession>
<keyword evidence="4" id="KW-1185">Reference proteome</keyword>
<feature type="region of interest" description="Disordered" evidence="1">
    <location>
        <begin position="1"/>
        <end position="20"/>
    </location>
</feature>
<evidence type="ECO:0000313" key="2">
    <source>
        <dbReference type="EMBL" id="KAK2093580.1"/>
    </source>
</evidence>
<evidence type="ECO:0000256" key="1">
    <source>
        <dbReference type="SAM" id="MobiDB-lite"/>
    </source>
</evidence>
<dbReference type="EMBL" id="JASSZA010000014">
    <property type="protein sequence ID" value="KAK2093634.1"/>
    <property type="molecule type" value="Genomic_DNA"/>
</dbReference>
<gene>
    <name evidence="2" type="ORF">P7K49_027318</name>
    <name evidence="3" type="ORF">P7K49_027372</name>
</gene>
<name>A0ABQ9U9X7_SAGOE</name>
<evidence type="ECO:0000313" key="3">
    <source>
        <dbReference type="EMBL" id="KAK2093634.1"/>
    </source>
</evidence>
<feature type="compositionally biased region" description="Gly residues" evidence="1">
    <location>
        <begin position="1"/>
        <end position="11"/>
    </location>
</feature>
<sequence length="53" mass="5451">GGCLGRGGAGAGETEPWPPLGCLVPLREGELFPASGPDTGSLPGQRFARVFRR</sequence>
<proteinExistence type="predicted"/>
<organism evidence="2 4">
    <name type="scientific">Saguinus oedipus</name>
    <name type="common">Cotton-top tamarin</name>
    <name type="synonym">Oedipomidas oedipus</name>
    <dbReference type="NCBI Taxonomy" id="9490"/>
    <lineage>
        <taxon>Eukaryota</taxon>
        <taxon>Metazoa</taxon>
        <taxon>Chordata</taxon>
        <taxon>Craniata</taxon>
        <taxon>Vertebrata</taxon>
        <taxon>Euteleostomi</taxon>
        <taxon>Mammalia</taxon>
        <taxon>Eutheria</taxon>
        <taxon>Euarchontoglires</taxon>
        <taxon>Primates</taxon>
        <taxon>Haplorrhini</taxon>
        <taxon>Platyrrhini</taxon>
        <taxon>Cebidae</taxon>
        <taxon>Callitrichinae</taxon>
        <taxon>Saguinus</taxon>
    </lineage>
</organism>
<dbReference type="Proteomes" id="UP001266305">
    <property type="component" value="Unassembled WGS sequence"/>
</dbReference>
<protein>
    <submittedName>
        <fullName evidence="2">Uncharacterized protein</fullName>
    </submittedName>
</protein>